<keyword evidence="8" id="KW-0234">DNA repair</keyword>
<dbReference type="GO" id="GO:0004519">
    <property type="term" value="F:endonuclease activity"/>
    <property type="evidence" value="ECO:0007669"/>
    <property type="project" value="UniProtKB-KW"/>
</dbReference>
<evidence type="ECO:0000256" key="1">
    <source>
        <dbReference type="ARBA" id="ARBA00001936"/>
    </source>
</evidence>
<gene>
    <name evidence="11" type="ORF">OD355_00515</name>
</gene>
<feature type="domain" description="Endonuclease/exonuclease/phosphatase" evidence="10">
    <location>
        <begin position="110"/>
        <end position="363"/>
    </location>
</feature>
<accession>A0AAE3IL83</accession>
<dbReference type="Pfam" id="PF03372">
    <property type="entry name" value="Exo_endo_phos"/>
    <property type="match status" value="1"/>
</dbReference>
<dbReference type="Gene3D" id="3.60.10.10">
    <property type="entry name" value="Endonuclease/exonuclease/phosphatase"/>
    <property type="match status" value="1"/>
</dbReference>
<keyword evidence="6" id="KW-0378">Hydrolase</keyword>
<evidence type="ECO:0000256" key="7">
    <source>
        <dbReference type="ARBA" id="ARBA00022842"/>
    </source>
</evidence>
<dbReference type="Proteomes" id="UP001209317">
    <property type="component" value="Unassembled WGS sequence"/>
</dbReference>
<dbReference type="InterPro" id="IPR051547">
    <property type="entry name" value="TDP2-like"/>
</dbReference>
<feature type="transmembrane region" description="Helical" evidence="9">
    <location>
        <begin position="72"/>
        <end position="91"/>
    </location>
</feature>
<evidence type="ECO:0000256" key="4">
    <source>
        <dbReference type="ARBA" id="ARBA00022723"/>
    </source>
</evidence>
<evidence type="ECO:0000256" key="6">
    <source>
        <dbReference type="ARBA" id="ARBA00022801"/>
    </source>
</evidence>
<keyword evidence="11" id="KW-0255">Endonuclease</keyword>
<keyword evidence="9" id="KW-1133">Transmembrane helix</keyword>
<proteinExistence type="predicted"/>
<evidence type="ECO:0000259" key="10">
    <source>
        <dbReference type="Pfam" id="PF03372"/>
    </source>
</evidence>
<comment type="cofactor">
    <cofactor evidence="1">
        <name>Mn(2+)</name>
        <dbReference type="ChEBI" id="CHEBI:29035"/>
    </cofactor>
</comment>
<keyword evidence="12" id="KW-1185">Reference proteome</keyword>
<evidence type="ECO:0000256" key="3">
    <source>
        <dbReference type="ARBA" id="ARBA00022722"/>
    </source>
</evidence>
<keyword evidence="7" id="KW-0460">Magnesium</keyword>
<dbReference type="EMBL" id="JAOTPL010000001">
    <property type="protein sequence ID" value="MCU7692991.1"/>
    <property type="molecule type" value="Genomic_DNA"/>
</dbReference>
<dbReference type="InterPro" id="IPR005135">
    <property type="entry name" value="Endo/exonuclease/phosphatase"/>
</dbReference>
<evidence type="ECO:0000256" key="2">
    <source>
        <dbReference type="ARBA" id="ARBA00001946"/>
    </source>
</evidence>
<protein>
    <submittedName>
        <fullName evidence="11">Endonuclease/exonuclease/phosphatase family protein</fullName>
    </submittedName>
</protein>
<comment type="cofactor">
    <cofactor evidence="2">
        <name>Mg(2+)</name>
        <dbReference type="ChEBI" id="CHEBI:18420"/>
    </cofactor>
</comment>
<name>A0AAE3IL83_9BACT</name>
<evidence type="ECO:0000256" key="5">
    <source>
        <dbReference type="ARBA" id="ARBA00022763"/>
    </source>
</evidence>
<reference evidence="11" key="1">
    <citation type="submission" date="2022-10" db="EMBL/GenBank/DDBJ databases">
        <authorList>
            <person name="Kim H.S."/>
            <person name="Kim J.-S."/>
            <person name="Suh M.K."/>
            <person name="Eom M.K."/>
            <person name="Lee J.-S."/>
        </authorList>
    </citation>
    <scope>NUCLEOTIDE SEQUENCE</scope>
    <source>
        <strain evidence="11">LIP-5</strain>
    </source>
</reference>
<dbReference type="PANTHER" id="PTHR15822">
    <property type="entry name" value="TRAF AND TNF RECEPTOR-ASSOCIATED PROTEIN"/>
    <property type="match status" value="1"/>
</dbReference>
<keyword evidence="9" id="KW-0812">Transmembrane</keyword>
<dbReference type="InterPro" id="IPR036691">
    <property type="entry name" value="Endo/exonu/phosph_ase_sf"/>
</dbReference>
<feature type="transmembrane region" description="Helical" evidence="9">
    <location>
        <begin position="40"/>
        <end position="65"/>
    </location>
</feature>
<evidence type="ECO:0000256" key="8">
    <source>
        <dbReference type="ARBA" id="ARBA00023204"/>
    </source>
</evidence>
<dbReference type="SUPFAM" id="SSF56219">
    <property type="entry name" value="DNase I-like"/>
    <property type="match status" value="1"/>
</dbReference>
<comment type="caution">
    <text evidence="11">The sequence shown here is derived from an EMBL/GenBank/DDBJ whole genome shotgun (WGS) entry which is preliminary data.</text>
</comment>
<dbReference type="GO" id="GO:0046872">
    <property type="term" value="F:metal ion binding"/>
    <property type="evidence" value="ECO:0007669"/>
    <property type="project" value="UniProtKB-KW"/>
</dbReference>
<keyword evidence="9" id="KW-0472">Membrane</keyword>
<evidence type="ECO:0000313" key="11">
    <source>
        <dbReference type="EMBL" id="MCU7692991.1"/>
    </source>
</evidence>
<dbReference type="PROSITE" id="PS51257">
    <property type="entry name" value="PROKAR_LIPOPROTEIN"/>
    <property type="match status" value="1"/>
</dbReference>
<dbReference type="CDD" id="cd09084">
    <property type="entry name" value="EEP-2"/>
    <property type="match status" value="1"/>
</dbReference>
<dbReference type="GO" id="GO:0016787">
    <property type="term" value="F:hydrolase activity"/>
    <property type="evidence" value="ECO:0007669"/>
    <property type="project" value="UniProtKB-KW"/>
</dbReference>
<sequence>MIFRFIRKFVKGFFIFLTVPIALLFLLACVASFINPGKFWPGSFLSLTIPYLAILLVFAFIFWLAMKPRLSLIPLISLLIGWQQLDAAFAFRFKTIFTKDLEKKEGLRIVSWNVGSMYGTTSNAQTRLRDREEIAQTIVDLNPDIICLQEFNHSETQGEQANNIGLFTEKYPYYFFSKDLDKRNGFYQAGSIIFSKYPFVDSGKIAYPAGISESFIYTDILYNLDTLRVYNIHLQSYKFSREDYEGINKIQNRSDSALDASVGIIKKMKRAFQKRGTQADIIRASVDSTKLPNIICGDFNDVPGSYTYFTIRGKHQDAFLKKSWGVGRTYYSIAPTLRIDYILPDDNFIINQFDMVDEDLSDHLLLVCDVNLVK</sequence>
<evidence type="ECO:0000313" key="12">
    <source>
        <dbReference type="Proteomes" id="UP001209317"/>
    </source>
</evidence>
<organism evidence="11 12">
    <name type="scientific">Haoranjiania flava</name>
    <dbReference type="NCBI Taxonomy" id="1856322"/>
    <lineage>
        <taxon>Bacteria</taxon>
        <taxon>Pseudomonadati</taxon>
        <taxon>Bacteroidota</taxon>
        <taxon>Chitinophagia</taxon>
        <taxon>Chitinophagales</taxon>
        <taxon>Chitinophagaceae</taxon>
        <taxon>Haoranjiania</taxon>
    </lineage>
</organism>
<feature type="transmembrane region" description="Helical" evidence="9">
    <location>
        <begin position="12"/>
        <end position="34"/>
    </location>
</feature>
<keyword evidence="4" id="KW-0479">Metal-binding</keyword>
<evidence type="ECO:0000256" key="9">
    <source>
        <dbReference type="SAM" id="Phobius"/>
    </source>
</evidence>
<dbReference type="PANTHER" id="PTHR15822:SF4">
    <property type="entry name" value="TYROSYL-DNA PHOSPHODIESTERASE 2"/>
    <property type="match status" value="1"/>
</dbReference>
<dbReference type="AlphaFoldDB" id="A0AAE3IL83"/>
<keyword evidence="3" id="KW-0540">Nuclease</keyword>
<keyword evidence="5" id="KW-0227">DNA damage</keyword>
<dbReference type="RefSeq" id="WP_263036479.1">
    <property type="nucleotide sequence ID" value="NZ_JAOTPL010000001.1"/>
</dbReference>
<dbReference type="GO" id="GO:0006281">
    <property type="term" value="P:DNA repair"/>
    <property type="evidence" value="ECO:0007669"/>
    <property type="project" value="UniProtKB-KW"/>
</dbReference>